<organism evidence="1 2">
    <name type="scientific">Desulfosarcina ovata subsp. sediminis</name>
    <dbReference type="NCBI Taxonomy" id="885957"/>
    <lineage>
        <taxon>Bacteria</taxon>
        <taxon>Pseudomonadati</taxon>
        <taxon>Thermodesulfobacteriota</taxon>
        <taxon>Desulfobacteria</taxon>
        <taxon>Desulfobacterales</taxon>
        <taxon>Desulfosarcinaceae</taxon>
        <taxon>Desulfosarcina</taxon>
    </lineage>
</organism>
<dbReference type="Proteomes" id="UP000425960">
    <property type="component" value="Chromosome"/>
</dbReference>
<accession>A0A5K7ZR32</accession>
<proteinExistence type="predicted"/>
<gene>
    <name evidence="1" type="ORF">DSCO28_10490</name>
</gene>
<protein>
    <submittedName>
        <fullName evidence="1">Uncharacterized protein</fullName>
    </submittedName>
</protein>
<dbReference type="AlphaFoldDB" id="A0A5K7ZR32"/>
<dbReference type="KEGG" id="dov:DSCO28_10490"/>
<sequence>MIIEHREASPMGLNYQFREARKKLDRLDADERRRLLAICQEIFQAQAALTRKAEPILARCTTDCQGLCCRNIHVADIITGWDLIYILALAPQLETAMAACLAHEAFFPSDCLFLKNGVGPCLFPDHLRPERCVISFCRVEPLVEKEIAQVMRGFSRLIRFFRFRPFHRLAARLGIGS</sequence>
<dbReference type="EMBL" id="AP021876">
    <property type="protein sequence ID" value="BBO80483.1"/>
    <property type="molecule type" value="Genomic_DNA"/>
</dbReference>
<reference evidence="1 2" key="1">
    <citation type="submission" date="2019-11" db="EMBL/GenBank/DDBJ databases">
        <title>Comparative genomics of hydrocarbon-degrading Desulfosarcina strains.</title>
        <authorList>
            <person name="Watanabe M."/>
            <person name="Kojima H."/>
            <person name="Fukui M."/>
        </authorList>
    </citation>
    <scope>NUCLEOTIDE SEQUENCE [LARGE SCALE GENOMIC DNA]</scope>
    <source>
        <strain evidence="1 2">28bB2T</strain>
    </source>
</reference>
<evidence type="ECO:0000313" key="1">
    <source>
        <dbReference type="EMBL" id="BBO80483.1"/>
    </source>
</evidence>
<evidence type="ECO:0000313" key="2">
    <source>
        <dbReference type="Proteomes" id="UP000425960"/>
    </source>
</evidence>
<name>A0A5K7ZR32_9BACT</name>